<dbReference type="GO" id="GO:0032259">
    <property type="term" value="P:methylation"/>
    <property type="evidence" value="ECO:0007669"/>
    <property type="project" value="UniProtKB-KW"/>
</dbReference>
<name>A0ABV7MP68_9HYPH</name>
<reference evidence="6" key="1">
    <citation type="journal article" date="2019" name="Int. J. Syst. Evol. Microbiol.">
        <title>The Global Catalogue of Microorganisms (GCM) 10K type strain sequencing project: providing services to taxonomists for standard genome sequencing and annotation.</title>
        <authorList>
            <consortium name="The Broad Institute Genomics Platform"/>
            <consortium name="The Broad Institute Genome Sequencing Center for Infectious Disease"/>
            <person name="Wu L."/>
            <person name="Ma J."/>
        </authorList>
    </citation>
    <scope>NUCLEOTIDE SEQUENCE [LARGE SCALE GENOMIC DNA]</scope>
    <source>
        <strain evidence="6">ICMP 19515</strain>
    </source>
</reference>
<evidence type="ECO:0000313" key="5">
    <source>
        <dbReference type="EMBL" id="MFC3323686.1"/>
    </source>
</evidence>
<dbReference type="EC" id="2.1.1.-" evidence="5"/>
<dbReference type="RefSeq" id="WP_378980287.1">
    <property type="nucleotide sequence ID" value="NZ_JBHRVD010000001.1"/>
</dbReference>
<dbReference type="InterPro" id="IPR013216">
    <property type="entry name" value="Methyltransf_11"/>
</dbReference>
<comment type="caution">
    <text evidence="5">The sequence shown here is derived from an EMBL/GenBank/DDBJ whole genome shotgun (WGS) entry which is preliminary data.</text>
</comment>
<organism evidence="5 6">
    <name type="scientific">Mesorhizobium cantuariense</name>
    <dbReference type="NCBI Taxonomy" id="1300275"/>
    <lineage>
        <taxon>Bacteria</taxon>
        <taxon>Pseudomonadati</taxon>
        <taxon>Pseudomonadota</taxon>
        <taxon>Alphaproteobacteria</taxon>
        <taxon>Hyphomicrobiales</taxon>
        <taxon>Phyllobacteriaceae</taxon>
        <taxon>Mesorhizobium</taxon>
    </lineage>
</organism>
<proteinExistence type="predicted"/>
<dbReference type="Pfam" id="PF08241">
    <property type="entry name" value="Methyltransf_11"/>
    <property type="match status" value="1"/>
</dbReference>
<dbReference type="SUPFAM" id="SSF53335">
    <property type="entry name" value="S-adenosyl-L-methionine-dependent methyltransferases"/>
    <property type="match status" value="1"/>
</dbReference>
<keyword evidence="6" id="KW-1185">Reference proteome</keyword>
<dbReference type="GO" id="GO:0008168">
    <property type="term" value="F:methyltransferase activity"/>
    <property type="evidence" value="ECO:0007669"/>
    <property type="project" value="UniProtKB-KW"/>
</dbReference>
<keyword evidence="3" id="KW-0949">S-adenosyl-L-methionine</keyword>
<dbReference type="PANTHER" id="PTHR43464">
    <property type="entry name" value="METHYLTRANSFERASE"/>
    <property type="match status" value="1"/>
</dbReference>
<protein>
    <submittedName>
        <fullName evidence="5">Class I SAM-dependent methyltransferase</fullName>
        <ecNumber evidence="5">2.1.1.-</ecNumber>
    </submittedName>
</protein>
<evidence type="ECO:0000256" key="1">
    <source>
        <dbReference type="ARBA" id="ARBA00022603"/>
    </source>
</evidence>
<dbReference type="Proteomes" id="UP001595648">
    <property type="component" value="Unassembled WGS sequence"/>
</dbReference>
<keyword evidence="1 5" id="KW-0489">Methyltransferase</keyword>
<evidence type="ECO:0000313" key="6">
    <source>
        <dbReference type="Proteomes" id="UP001595648"/>
    </source>
</evidence>
<dbReference type="EMBL" id="JBHRVD010000001">
    <property type="protein sequence ID" value="MFC3323686.1"/>
    <property type="molecule type" value="Genomic_DNA"/>
</dbReference>
<gene>
    <name evidence="5" type="ORF">ACFOJ9_18235</name>
</gene>
<evidence type="ECO:0000256" key="2">
    <source>
        <dbReference type="ARBA" id="ARBA00022679"/>
    </source>
</evidence>
<dbReference type="PANTHER" id="PTHR43464:SF19">
    <property type="entry name" value="UBIQUINONE BIOSYNTHESIS O-METHYLTRANSFERASE, MITOCHONDRIAL"/>
    <property type="match status" value="1"/>
</dbReference>
<accession>A0ABV7MP68</accession>
<dbReference type="InterPro" id="IPR029063">
    <property type="entry name" value="SAM-dependent_MTases_sf"/>
</dbReference>
<evidence type="ECO:0000259" key="4">
    <source>
        <dbReference type="Pfam" id="PF08241"/>
    </source>
</evidence>
<feature type="domain" description="Methyltransferase type 11" evidence="4">
    <location>
        <begin position="60"/>
        <end position="153"/>
    </location>
</feature>
<keyword evidence="2 5" id="KW-0808">Transferase</keyword>
<sequence>MSKNATGNEFDAYRNSYSEAVNNAISFSGLKVDFFTRAKAARLLGLLEDRLGPTEKLSVLDVGCGIGNYHELLRDKIGKLTGVDPSSECIDEAKLRNPGLIYRVSDGIELPFQDGEFDAVYAICVMHHVPPANWIKFSSELARVTRPGGVVLIFEHNPYNPLTRRAVSTCPFDEDAVLLAKKQVVEYLRGAGLRDVAGRYILTVPAIEGVLRRVDDAFGGVPLGAQYYVLGRRQ</sequence>
<evidence type="ECO:0000256" key="3">
    <source>
        <dbReference type="ARBA" id="ARBA00022691"/>
    </source>
</evidence>
<dbReference type="Gene3D" id="3.40.50.150">
    <property type="entry name" value="Vaccinia Virus protein VP39"/>
    <property type="match status" value="1"/>
</dbReference>
<dbReference type="CDD" id="cd02440">
    <property type="entry name" value="AdoMet_MTases"/>
    <property type="match status" value="1"/>
</dbReference>